<keyword evidence="5 6" id="KW-0411">Iron-sulfur</keyword>
<dbReference type="InterPro" id="IPR007197">
    <property type="entry name" value="rSAM"/>
</dbReference>
<dbReference type="Proteomes" id="UP000231648">
    <property type="component" value="Unassembled WGS sequence"/>
</dbReference>
<dbReference type="Gene3D" id="3.20.20.70">
    <property type="entry name" value="Aldolase class I"/>
    <property type="match status" value="1"/>
</dbReference>
<keyword evidence="2 6" id="KW-0949">S-adenosyl-L-methionine</keyword>
<feature type="binding site" evidence="6">
    <location>
        <position position="89"/>
    </location>
    <ligand>
        <name>[4Fe-4S] cluster</name>
        <dbReference type="ChEBI" id="CHEBI:49883"/>
        <note>4Fe-4S-S-AdoMet</note>
    </ligand>
</feature>
<dbReference type="InterPro" id="IPR016431">
    <property type="entry name" value="Pyrv-formate_lyase-activ_prd"/>
</dbReference>
<dbReference type="GO" id="GO:0051539">
    <property type="term" value="F:4 iron, 4 sulfur cluster binding"/>
    <property type="evidence" value="ECO:0007669"/>
    <property type="project" value="UniProtKB-KW"/>
</dbReference>
<dbReference type="GO" id="GO:0003824">
    <property type="term" value="F:catalytic activity"/>
    <property type="evidence" value="ECO:0007669"/>
    <property type="project" value="InterPro"/>
</dbReference>
<proteinExistence type="predicted"/>
<evidence type="ECO:0000256" key="6">
    <source>
        <dbReference type="PIRSR" id="PIRSR004869-50"/>
    </source>
</evidence>
<dbReference type="SFLD" id="SFLDS00029">
    <property type="entry name" value="Radical_SAM"/>
    <property type="match status" value="1"/>
</dbReference>
<evidence type="ECO:0000256" key="2">
    <source>
        <dbReference type="ARBA" id="ARBA00022691"/>
    </source>
</evidence>
<dbReference type="AlphaFoldDB" id="A0A2M8KC99"/>
<dbReference type="PANTHER" id="PTHR30352">
    <property type="entry name" value="PYRUVATE FORMATE-LYASE-ACTIVATING ENZYME"/>
    <property type="match status" value="1"/>
</dbReference>
<dbReference type="SUPFAM" id="SSF102114">
    <property type="entry name" value="Radical SAM enzymes"/>
    <property type="match status" value="1"/>
</dbReference>
<dbReference type="CDD" id="cd01335">
    <property type="entry name" value="Radical_SAM"/>
    <property type="match status" value="1"/>
</dbReference>
<dbReference type="SFLD" id="SFLDG01101">
    <property type="entry name" value="Uncharacterised_Radical_SAM_Su"/>
    <property type="match status" value="1"/>
</dbReference>
<dbReference type="EMBL" id="PFDX01000014">
    <property type="protein sequence ID" value="PJE57549.1"/>
    <property type="molecule type" value="Genomic_DNA"/>
</dbReference>
<keyword evidence="4 6" id="KW-0408">Iron</keyword>
<evidence type="ECO:0000256" key="5">
    <source>
        <dbReference type="ARBA" id="ARBA00023014"/>
    </source>
</evidence>
<keyword evidence="1" id="KW-0004">4Fe-4S</keyword>
<dbReference type="InterPro" id="IPR058240">
    <property type="entry name" value="rSAM_sf"/>
</dbReference>
<evidence type="ECO:0000313" key="8">
    <source>
        <dbReference type="EMBL" id="PJE57549.1"/>
    </source>
</evidence>
<protein>
    <submittedName>
        <fullName evidence="8">AmmeMemoRadiSam system radical SAM enzyme</fullName>
    </submittedName>
</protein>
<dbReference type="InterPro" id="IPR013785">
    <property type="entry name" value="Aldolase_TIM"/>
</dbReference>
<accession>A0A2M8KC99</accession>
<evidence type="ECO:0000259" key="7">
    <source>
        <dbReference type="PROSITE" id="PS51918"/>
    </source>
</evidence>
<dbReference type="InterPro" id="IPR027596">
    <property type="entry name" value="AmmeMemoSam_rS"/>
</dbReference>
<dbReference type="Pfam" id="PF04055">
    <property type="entry name" value="Radical_SAM"/>
    <property type="match status" value="1"/>
</dbReference>
<reference evidence="9" key="1">
    <citation type="submission" date="2017-09" db="EMBL/GenBank/DDBJ databases">
        <title>Depth-based differentiation of microbial function through sediment-hosted aquifers and enrichment of novel symbionts in the deep terrestrial subsurface.</title>
        <authorList>
            <person name="Probst A.J."/>
            <person name="Ladd B."/>
            <person name="Jarett J.K."/>
            <person name="Geller-Mcgrath D.E."/>
            <person name="Sieber C.M.K."/>
            <person name="Emerson J.B."/>
            <person name="Anantharaman K."/>
            <person name="Thomas B.C."/>
            <person name="Malmstrom R."/>
            <person name="Stieglmeier M."/>
            <person name="Klingl A."/>
            <person name="Woyke T."/>
            <person name="Ryan C.M."/>
            <person name="Banfield J.F."/>
        </authorList>
    </citation>
    <scope>NUCLEOTIDE SEQUENCE [LARGE SCALE GENOMIC DNA]</scope>
</reference>
<organism evidence="8 9">
    <name type="scientific">Candidatus Portnoybacteria bacterium CG10_big_fil_rev_8_21_14_0_10_38_18</name>
    <dbReference type="NCBI Taxonomy" id="1974813"/>
    <lineage>
        <taxon>Bacteria</taxon>
        <taxon>Candidatus Portnoyibacteriota</taxon>
    </lineage>
</organism>
<comment type="cofactor">
    <cofactor evidence="6">
        <name>[4Fe-4S] cluster</name>
        <dbReference type="ChEBI" id="CHEBI:49883"/>
    </cofactor>
    <text evidence="6">Binds 1 [4Fe-4S] cluster. The cluster is coordinated with 3 cysteines and an exchangeable S-adenosyl-L-methionine.</text>
</comment>
<feature type="domain" description="Radical SAM core" evidence="7">
    <location>
        <begin position="67"/>
        <end position="290"/>
    </location>
</feature>
<dbReference type="PROSITE" id="PS51918">
    <property type="entry name" value="RADICAL_SAM"/>
    <property type="match status" value="1"/>
</dbReference>
<name>A0A2M8KC99_9BACT</name>
<sequence>MHEALLYEKLSEKKIRCNACNHRCIIAQNKRGICGVRENHDGKLYSLVYGKIIAEHIDPIEKKPLYHFMPGSFSLSIATVGCNFRCLHCQNADISQITKEKPEDVKILGEDIKPEKIVQDALDNKCPSISYTYTEPTIFVEYALDCMKLAKENDLRNVWVSNGYMTKDTLDLVGEYLDATNIDLKAFTEEFYQEVCGARLKPVLENLIDIKKRRIWLEVTTLIIPGKNDSEKELKQIAGFIKDELGDDTPWHVSRFFPHYKMPDVPSTPVEKVYEAVEIGEKVGLKYVYPGNV</sequence>
<feature type="binding site" evidence="6">
    <location>
        <position position="82"/>
    </location>
    <ligand>
        <name>[4Fe-4S] cluster</name>
        <dbReference type="ChEBI" id="CHEBI:49883"/>
        <note>4Fe-4S-S-AdoMet</note>
    </ligand>
</feature>
<feature type="binding site" evidence="6">
    <location>
        <position position="86"/>
    </location>
    <ligand>
        <name>[4Fe-4S] cluster</name>
        <dbReference type="ChEBI" id="CHEBI:49883"/>
        <note>4Fe-4S-S-AdoMet</note>
    </ligand>
</feature>
<evidence type="ECO:0000256" key="1">
    <source>
        <dbReference type="ARBA" id="ARBA00022485"/>
    </source>
</evidence>
<dbReference type="PANTHER" id="PTHR30352:SF5">
    <property type="entry name" value="PYRUVATE FORMATE-LYASE 1-ACTIVATING ENZYME"/>
    <property type="match status" value="1"/>
</dbReference>
<keyword evidence="3 6" id="KW-0479">Metal-binding</keyword>
<dbReference type="PIRSF" id="PIRSF004869">
    <property type="entry name" value="PflX_prd"/>
    <property type="match status" value="1"/>
</dbReference>
<evidence type="ECO:0000313" key="9">
    <source>
        <dbReference type="Proteomes" id="UP000231648"/>
    </source>
</evidence>
<dbReference type="InterPro" id="IPR034457">
    <property type="entry name" value="Organic_radical-activating"/>
</dbReference>
<dbReference type="NCBIfam" id="TIGR04337">
    <property type="entry name" value="AmmeMemoSam_rS"/>
    <property type="match status" value="1"/>
</dbReference>
<evidence type="ECO:0000256" key="4">
    <source>
        <dbReference type="ARBA" id="ARBA00023004"/>
    </source>
</evidence>
<dbReference type="GO" id="GO:0046872">
    <property type="term" value="F:metal ion binding"/>
    <property type="evidence" value="ECO:0007669"/>
    <property type="project" value="UniProtKB-KW"/>
</dbReference>
<gene>
    <name evidence="8" type="primary">amrS</name>
    <name evidence="8" type="ORF">COU82_01415</name>
</gene>
<comment type="caution">
    <text evidence="8">The sequence shown here is derived from an EMBL/GenBank/DDBJ whole genome shotgun (WGS) entry which is preliminary data.</text>
</comment>
<evidence type="ECO:0000256" key="3">
    <source>
        <dbReference type="ARBA" id="ARBA00022723"/>
    </source>
</evidence>